<evidence type="ECO:0000313" key="3">
    <source>
        <dbReference type="EMBL" id="KUK77920.1"/>
    </source>
</evidence>
<dbReference type="AlphaFoldDB" id="A0A124FXG4"/>
<protein>
    <recommendedName>
        <fullName evidence="2">Solute-binding protein family 3/N-terminal domain-containing protein</fullName>
    </recommendedName>
</protein>
<feature type="domain" description="Solute-binding protein family 3/N-terminal" evidence="2">
    <location>
        <begin position="41"/>
        <end position="270"/>
    </location>
</feature>
<evidence type="ECO:0000259" key="2">
    <source>
        <dbReference type="SMART" id="SM00062"/>
    </source>
</evidence>
<dbReference type="PANTHER" id="PTHR35936:SF19">
    <property type="entry name" value="AMINO-ACID-BINDING PROTEIN YXEM-RELATED"/>
    <property type="match status" value="1"/>
</dbReference>
<name>A0A124FXG4_9BACT</name>
<proteinExistence type="predicted"/>
<keyword evidence="1" id="KW-0732">Signal</keyword>
<comment type="caution">
    <text evidence="3">The sequence shown here is derived from an EMBL/GenBank/DDBJ whole genome shotgun (WGS) entry which is preliminary data.</text>
</comment>
<sequence length="275" mass="31335">MIYLSLLIVSSVAMILLHRLSRQQKAADLLRDYGEIMASGEMNVVTDYNSIGYFVSGDTALGFQLEMMRALEEEWGIKVNLFLENSLEDNLRGLKEQRYDLVARSIPVNSVLRDSFAFTDPITYNRLVLVQRKAPFNEGREPVRQHLALAGKRIHVAANSPAILRLNNLSHEIGDTILIQEDPLYGTEQLVMMVASGDIDFTVCDEKVARLLSASLPEIDIETDISFTQLESWAVRRDSPVLLDSLNSWLKRFRETPAFQRIFEKYYESRTGFLP</sequence>
<accession>A0A124FXG4</accession>
<organism evidence="3 4">
    <name type="scientific">Proteiniphilum acetatigenes</name>
    <dbReference type="NCBI Taxonomy" id="294710"/>
    <lineage>
        <taxon>Bacteria</taxon>
        <taxon>Pseudomonadati</taxon>
        <taxon>Bacteroidota</taxon>
        <taxon>Bacteroidia</taxon>
        <taxon>Bacteroidales</taxon>
        <taxon>Dysgonomonadaceae</taxon>
        <taxon>Proteiniphilum</taxon>
    </lineage>
</organism>
<dbReference type="Proteomes" id="UP000053860">
    <property type="component" value="Unassembled WGS sequence"/>
</dbReference>
<dbReference type="Gene3D" id="3.40.190.10">
    <property type="entry name" value="Periplasmic binding protein-like II"/>
    <property type="match status" value="2"/>
</dbReference>
<gene>
    <name evidence="3" type="ORF">XD92_0644</name>
</gene>
<reference evidence="4" key="1">
    <citation type="journal article" date="2015" name="MBio">
        <title>Genome-Resolved Metagenomic Analysis Reveals Roles for Candidate Phyla and Other Microbial Community Members in Biogeochemical Transformations in Oil Reservoirs.</title>
        <authorList>
            <person name="Hu P."/>
            <person name="Tom L."/>
            <person name="Singh A."/>
            <person name="Thomas B.C."/>
            <person name="Baker B.J."/>
            <person name="Piceno Y.M."/>
            <person name="Andersen G.L."/>
            <person name="Banfield J.F."/>
        </authorList>
    </citation>
    <scope>NUCLEOTIDE SEQUENCE [LARGE SCALE GENOMIC DNA]</scope>
</reference>
<evidence type="ECO:0000256" key="1">
    <source>
        <dbReference type="ARBA" id="ARBA00022729"/>
    </source>
</evidence>
<dbReference type="EMBL" id="LGGN01000097">
    <property type="protein sequence ID" value="KUK77920.1"/>
    <property type="molecule type" value="Genomic_DNA"/>
</dbReference>
<evidence type="ECO:0000313" key="4">
    <source>
        <dbReference type="Proteomes" id="UP000053860"/>
    </source>
</evidence>
<dbReference type="InterPro" id="IPR001638">
    <property type="entry name" value="Solute-binding_3/MltF_N"/>
</dbReference>
<dbReference type="SMART" id="SM00062">
    <property type="entry name" value="PBPb"/>
    <property type="match status" value="1"/>
</dbReference>
<dbReference type="PANTHER" id="PTHR35936">
    <property type="entry name" value="MEMBRANE-BOUND LYTIC MUREIN TRANSGLYCOSYLASE F"/>
    <property type="match status" value="1"/>
</dbReference>
<dbReference type="CDD" id="cd01009">
    <property type="entry name" value="PBP2_YfhD_N"/>
    <property type="match status" value="1"/>
</dbReference>
<dbReference type="Pfam" id="PF00497">
    <property type="entry name" value="SBP_bac_3"/>
    <property type="match status" value="1"/>
</dbReference>
<dbReference type="SUPFAM" id="SSF53850">
    <property type="entry name" value="Periplasmic binding protein-like II"/>
    <property type="match status" value="1"/>
</dbReference>